<evidence type="ECO:0000313" key="1">
    <source>
        <dbReference type="EMBL" id="JAD19874.1"/>
    </source>
</evidence>
<dbReference type="EMBL" id="GBRH01278021">
    <property type="protein sequence ID" value="JAD19874.1"/>
    <property type="molecule type" value="Transcribed_RNA"/>
</dbReference>
<reference evidence="1" key="2">
    <citation type="journal article" date="2015" name="Data Brief">
        <title>Shoot transcriptome of the giant reed, Arundo donax.</title>
        <authorList>
            <person name="Barrero R.A."/>
            <person name="Guerrero F.D."/>
            <person name="Moolhuijzen P."/>
            <person name="Goolsby J.A."/>
            <person name="Tidwell J."/>
            <person name="Bellgard S.E."/>
            <person name="Bellgard M.I."/>
        </authorList>
    </citation>
    <scope>NUCLEOTIDE SEQUENCE</scope>
    <source>
        <tissue evidence="1">Shoot tissue taken approximately 20 cm above the soil surface</tissue>
    </source>
</reference>
<organism evidence="1">
    <name type="scientific">Arundo donax</name>
    <name type="common">Giant reed</name>
    <name type="synonym">Donax arundinaceus</name>
    <dbReference type="NCBI Taxonomy" id="35708"/>
    <lineage>
        <taxon>Eukaryota</taxon>
        <taxon>Viridiplantae</taxon>
        <taxon>Streptophyta</taxon>
        <taxon>Embryophyta</taxon>
        <taxon>Tracheophyta</taxon>
        <taxon>Spermatophyta</taxon>
        <taxon>Magnoliopsida</taxon>
        <taxon>Liliopsida</taxon>
        <taxon>Poales</taxon>
        <taxon>Poaceae</taxon>
        <taxon>PACMAD clade</taxon>
        <taxon>Arundinoideae</taxon>
        <taxon>Arundineae</taxon>
        <taxon>Arundo</taxon>
    </lineage>
</organism>
<proteinExistence type="predicted"/>
<dbReference type="AlphaFoldDB" id="A0A0A8Y0S4"/>
<reference evidence="1" key="1">
    <citation type="submission" date="2014-09" db="EMBL/GenBank/DDBJ databases">
        <authorList>
            <person name="Magalhaes I.L.F."/>
            <person name="Oliveira U."/>
            <person name="Santos F.R."/>
            <person name="Vidigal T.H.D.A."/>
            <person name="Brescovit A.D."/>
            <person name="Santos A.J."/>
        </authorList>
    </citation>
    <scope>NUCLEOTIDE SEQUENCE</scope>
    <source>
        <tissue evidence="1">Shoot tissue taken approximately 20 cm above the soil surface</tissue>
    </source>
</reference>
<name>A0A0A8Y0S4_ARUDO</name>
<accession>A0A0A8Y0S4</accession>
<sequence>MLLLFLFGPNNSIQAYSCILWTTKEVVTYE</sequence>
<protein>
    <submittedName>
        <fullName evidence="1">Uncharacterized protein</fullName>
    </submittedName>
</protein>